<dbReference type="PANTHER" id="PTHR15157">
    <property type="entry name" value="UV RADIATION RESISTANCE-ASSOCIATED GENE PROTEIN"/>
    <property type="match status" value="1"/>
</dbReference>
<dbReference type="PANTHER" id="PTHR15157:SF5">
    <property type="entry name" value="UV RADIATION RESISTANCE-ASSOCIATED GENE PROTEIN"/>
    <property type="match status" value="1"/>
</dbReference>
<dbReference type="GeneID" id="119724242"/>
<dbReference type="GO" id="GO:0005768">
    <property type="term" value="C:endosome"/>
    <property type="evidence" value="ECO:0007669"/>
    <property type="project" value="TreeGrafter"/>
</dbReference>
<feature type="domain" description="C2" evidence="4">
    <location>
        <begin position="27"/>
        <end position="106"/>
    </location>
</feature>
<feature type="compositionally biased region" description="Pro residues" evidence="3">
    <location>
        <begin position="496"/>
        <end position="507"/>
    </location>
</feature>
<feature type="region of interest" description="Disordered" evidence="3">
    <location>
        <begin position="711"/>
        <end position="872"/>
    </location>
</feature>
<evidence type="ECO:0000256" key="1">
    <source>
        <dbReference type="ARBA" id="ARBA00023054"/>
    </source>
</evidence>
<feature type="region of interest" description="Disordered" evidence="3">
    <location>
        <begin position="468"/>
        <end position="559"/>
    </location>
</feature>
<evidence type="ECO:0000259" key="4">
    <source>
        <dbReference type="Pfam" id="PF00168"/>
    </source>
</evidence>
<feature type="region of interest" description="Disordered" evidence="3">
    <location>
        <begin position="661"/>
        <end position="689"/>
    </location>
</feature>
<dbReference type="GO" id="GO:0035493">
    <property type="term" value="P:SNARE complex assembly"/>
    <property type="evidence" value="ECO:0007669"/>
    <property type="project" value="TreeGrafter"/>
</dbReference>
<accession>A0A913ZJA3</accession>
<evidence type="ECO:0000313" key="5">
    <source>
        <dbReference type="EnsemblMetazoa" id="XP_038051136.1"/>
    </source>
</evidence>
<feature type="region of interest" description="Disordered" evidence="3">
    <location>
        <begin position="888"/>
        <end position="917"/>
    </location>
</feature>
<dbReference type="AlphaFoldDB" id="A0A913ZJA3"/>
<dbReference type="InterPro" id="IPR035892">
    <property type="entry name" value="C2_domain_sf"/>
</dbReference>
<dbReference type="SUPFAM" id="SSF49562">
    <property type="entry name" value="C2 domain (Calcium/lipid-binding domain, CaLB)"/>
    <property type="match status" value="1"/>
</dbReference>
<dbReference type="OMA" id="QANHEYT"/>
<evidence type="ECO:0000256" key="2">
    <source>
        <dbReference type="SAM" id="Coils"/>
    </source>
</evidence>
<evidence type="ECO:0000256" key="3">
    <source>
        <dbReference type="SAM" id="MobiDB-lite"/>
    </source>
</evidence>
<dbReference type="Pfam" id="PF10186">
    <property type="entry name" value="ATG14"/>
    <property type="match status" value="1"/>
</dbReference>
<feature type="compositionally biased region" description="Polar residues" evidence="3">
    <location>
        <begin position="889"/>
        <end position="904"/>
    </location>
</feature>
<feature type="compositionally biased region" description="Low complexity" evidence="3">
    <location>
        <begin position="468"/>
        <end position="483"/>
    </location>
</feature>
<dbReference type="CTD" id="7405"/>
<organism evidence="5 6">
    <name type="scientific">Patiria miniata</name>
    <name type="common">Bat star</name>
    <name type="synonym">Asterina miniata</name>
    <dbReference type="NCBI Taxonomy" id="46514"/>
    <lineage>
        <taxon>Eukaryota</taxon>
        <taxon>Metazoa</taxon>
        <taxon>Echinodermata</taxon>
        <taxon>Eleutherozoa</taxon>
        <taxon>Asterozoa</taxon>
        <taxon>Asteroidea</taxon>
        <taxon>Valvatacea</taxon>
        <taxon>Valvatida</taxon>
        <taxon>Asterinidae</taxon>
        <taxon>Patiria</taxon>
    </lineage>
</organism>
<feature type="compositionally biased region" description="Pro residues" evidence="3">
    <location>
        <begin position="514"/>
        <end position="527"/>
    </location>
</feature>
<feature type="compositionally biased region" description="Polar residues" evidence="3">
    <location>
        <begin position="768"/>
        <end position="803"/>
    </location>
</feature>
<keyword evidence="6" id="KW-1185">Reference proteome</keyword>
<dbReference type="GO" id="GO:0000149">
    <property type="term" value="F:SNARE binding"/>
    <property type="evidence" value="ECO:0007669"/>
    <property type="project" value="TreeGrafter"/>
</dbReference>
<feature type="compositionally biased region" description="Low complexity" evidence="3">
    <location>
        <begin position="804"/>
        <end position="813"/>
    </location>
</feature>
<proteinExistence type="predicted"/>
<keyword evidence="1 2" id="KW-0175">Coiled coil</keyword>
<dbReference type="Pfam" id="PF00168">
    <property type="entry name" value="C2"/>
    <property type="match status" value="1"/>
</dbReference>
<feature type="compositionally biased region" description="Low complexity" evidence="3">
    <location>
        <begin position="723"/>
        <end position="754"/>
    </location>
</feature>
<dbReference type="GO" id="GO:0000323">
    <property type="term" value="C:lytic vacuole"/>
    <property type="evidence" value="ECO:0007669"/>
    <property type="project" value="TreeGrafter"/>
</dbReference>
<sequence length="917" mass="102917">MSASDSAHRIQHTGLVTQQRRLRHLSSLSARNIVPTRREKESLMETYFTLHIWPSRETVYTSEKIHNSLNPTWRSFDLQMSCPNLDTSQSTILVRVWGGQTSDHSLVIEWLVDLRGLCYLGSQIHKDGVRYQPNSIIFGMFQGFYGAPDNLPDSKQIRSEFQVAIEVEQSAAMLSYKIFSLGRLHTTQRAIRQTEASVSKVRSSIVEKLTLVKDKTILRSEREALLLRLGVLKYEQEQQEQLLAADCKKCTKSRESIDEKVQDLRLRRERLRSGIDELKEQNQDYQEKKEQLQKLAAKYTARKTTLLGELSDIYPVVEQANHEYTILGIKLPNAERYSGTDDMVVSTGLGHTCHLILMMSQILKLPLRYPMVHYGSRSLVRDHITESLAEKDRDFPLYSRGKERFQFNYALYLLNRNIAQLRFAMGLQTTDLRATLPNLKTLLELKWGIKNNTVSTIYQAPRSLQQPDQSVASYQQQQQQLHQRPSLIRSTTSPPGVAPYPVQPPPVYSQVDLPHPPQVDARPPPPYQSVEVTETPPLSPYVEQNSPFEDLTPETESPMPVPTAPIAIPSVDIAAKAIEARQTMADQPDSEERIGQTTAVIETQVASLSLEDTLSDPRSTETLRPSMEYRDRDSTWPSDFVVVNSDCETLQTEPVAVQQIESDDQQCSLSSEVRKEEPNSQQNPLQERPLRTLVPDLEPQQVQESLNLPEFAPSGQLDKSEQPEPAASEAEAEPVARSSATNDRQASAANTNNHHNSRSEPKQISLLPDTTSEPTQSHSSTAKETSAQSPLQLATPQESQPSVAASHSAYHHSNTSVPNLDKVEPVGAPKPNLIQSADKSLFSDDVSLPRRSDAVGIPPRESNDTTVSMDTDAGYQFHDLGSRAEALSRQDSFSSFKKVSTSPNKGRKSGKRQMMES</sequence>
<dbReference type="Proteomes" id="UP000887568">
    <property type="component" value="Unplaced"/>
</dbReference>
<name>A0A913ZJA3_PATMI</name>
<reference evidence="5" key="1">
    <citation type="submission" date="2022-11" db="UniProtKB">
        <authorList>
            <consortium name="EnsemblMetazoa"/>
        </authorList>
    </citation>
    <scope>IDENTIFICATION</scope>
</reference>
<feature type="coiled-coil region" evidence="2">
    <location>
        <begin position="261"/>
        <end position="302"/>
    </location>
</feature>
<evidence type="ECO:0000313" key="6">
    <source>
        <dbReference type="Proteomes" id="UP000887568"/>
    </source>
</evidence>
<dbReference type="OrthoDB" id="72772at2759"/>
<dbReference type="InterPro" id="IPR018791">
    <property type="entry name" value="UV_resistance/autophagy_Atg14"/>
</dbReference>
<dbReference type="RefSeq" id="XP_038051136.1">
    <property type="nucleotide sequence ID" value="XM_038195208.1"/>
</dbReference>
<feature type="compositionally biased region" description="Polar residues" evidence="3">
    <location>
        <begin position="611"/>
        <end position="623"/>
    </location>
</feature>
<dbReference type="GO" id="GO:0032991">
    <property type="term" value="C:protein-containing complex"/>
    <property type="evidence" value="ECO:0007669"/>
    <property type="project" value="UniProtKB-ARBA"/>
</dbReference>
<feature type="region of interest" description="Disordered" evidence="3">
    <location>
        <begin position="611"/>
        <end position="633"/>
    </location>
</feature>
<protein>
    <recommendedName>
        <fullName evidence="4">C2 domain-containing protein</fullName>
    </recommendedName>
</protein>
<dbReference type="EnsemblMetazoa" id="XM_038195208.1">
    <property type="protein sequence ID" value="XP_038051136.1"/>
    <property type="gene ID" value="LOC119724242"/>
</dbReference>
<dbReference type="InterPro" id="IPR000008">
    <property type="entry name" value="C2_dom"/>
</dbReference>